<dbReference type="RefSeq" id="WP_208493012.1">
    <property type="nucleotide sequence ID" value="NZ_VFIA01000004.1"/>
</dbReference>
<keyword evidence="5" id="KW-1185">Reference proteome</keyword>
<keyword evidence="1" id="KW-1277">Toxin-antitoxin system</keyword>
<comment type="caution">
    <text evidence="4">The sequence shown here is derived from an EMBL/GenBank/DDBJ whole genome shotgun (WGS) entry which is preliminary data.</text>
</comment>
<proteinExistence type="predicted"/>
<evidence type="ECO:0000256" key="1">
    <source>
        <dbReference type="ARBA" id="ARBA00022649"/>
    </source>
</evidence>
<name>A0ABR6W0X8_9BACT</name>
<evidence type="ECO:0000313" key="4">
    <source>
        <dbReference type="EMBL" id="MBC3790276.1"/>
    </source>
</evidence>
<evidence type="ECO:0000313" key="5">
    <source>
        <dbReference type="Proteomes" id="UP000700732"/>
    </source>
</evidence>
<keyword evidence="3" id="KW-0378">Hydrolase</keyword>
<protein>
    <recommendedName>
        <fullName evidence="6">DUF86 domain-containing protein</fullName>
    </recommendedName>
</protein>
<reference evidence="4 5" key="1">
    <citation type="submission" date="2019-06" db="EMBL/GenBank/DDBJ databases">
        <title>Spirosoma utsteinense sp. nov. isolated from Antarctic ice-free soils.</title>
        <authorList>
            <person name="Tahon G."/>
        </authorList>
    </citation>
    <scope>NUCLEOTIDE SEQUENCE [LARGE SCALE GENOMIC DNA]</scope>
    <source>
        <strain evidence="4 5">LMG 31447</strain>
    </source>
</reference>
<dbReference type="Pfam" id="PF01934">
    <property type="entry name" value="HepT-like"/>
    <property type="match status" value="1"/>
</dbReference>
<evidence type="ECO:0000256" key="3">
    <source>
        <dbReference type="ARBA" id="ARBA00022801"/>
    </source>
</evidence>
<sequence length="43" mass="5064">MRDKLIHDYIQVDLTVVWTTISNDVTPLLIELETIYEILTSEE</sequence>
<gene>
    <name evidence="4" type="ORF">FH603_763</name>
</gene>
<dbReference type="EMBL" id="VFIA01000004">
    <property type="protein sequence ID" value="MBC3790276.1"/>
    <property type="molecule type" value="Genomic_DNA"/>
</dbReference>
<accession>A0ABR6W0X8</accession>
<evidence type="ECO:0000256" key="2">
    <source>
        <dbReference type="ARBA" id="ARBA00022722"/>
    </source>
</evidence>
<keyword evidence="2" id="KW-0540">Nuclease</keyword>
<organism evidence="4 5">
    <name type="scientific">Spirosoma utsteinense</name>
    <dbReference type="NCBI Taxonomy" id="2585773"/>
    <lineage>
        <taxon>Bacteria</taxon>
        <taxon>Pseudomonadati</taxon>
        <taxon>Bacteroidota</taxon>
        <taxon>Cytophagia</taxon>
        <taxon>Cytophagales</taxon>
        <taxon>Cytophagaceae</taxon>
        <taxon>Spirosoma</taxon>
    </lineage>
</organism>
<evidence type="ECO:0008006" key="6">
    <source>
        <dbReference type="Google" id="ProtNLM"/>
    </source>
</evidence>
<dbReference type="Proteomes" id="UP000700732">
    <property type="component" value="Unassembled WGS sequence"/>
</dbReference>
<dbReference type="InterPro" id="IPR008201">
    <property type="entry name" value="HepT-like"/>
</dbReference>